<dbReference type="EMBL" id="MWUE01000011">
    <property type="protein sequence ID" value="OQP34722.1"/>
    <property type="molecule type" value="Genomic_DNA"/>
</dbReference>
<evidence type="ECO:0000313" key="3">
    <source>
        <dbReference type="Proteomes" id="UP000192769"/>
    </source>
</evidence>
<keyword evidence="1" id="KW-1133">Transmembrane helix</keyword>
<dbReference type="AlphaFoldDB" id="A0A1V9DLJ6"/>
<evidence type="ECO:0000313" key="2">
    <source>
        <dbReference type="EMBL" id="OQP34722.1"/>
    </source>
</evidence>
<keyword evidence="3" id="KW-1185">Reference proteome</keyword>
<accession>A0A1V9DLJ6</accession>
<keyword evidence="1" id="KW-0812">Transmembrane</keyword>
<keyword evidence="1" id="KW-0472">Membrane</keyword>
<dbReference type="Proteomes" id="UP000192769">
    <property type="component" value="Unassembled WGS sequence"/>
</dbReference>
<feature type="transmembrane region" description="Helical" evidence="1">
    <location>
        <begin position="38"/>
        <end position="57"/>
    </location>
</feature>
<name>A0A1V9DLJ6_9GAMM</name>
<organism evidence="2 3">
    <name type="scientific">Pantoea latae</name>
    <dbReference type="NCBI Taxonomy" id="1964541"/>
    <lineage>
        <taxon>Bacteria</taxon>
        <taxon>Pseudomonadati</taxon>
        <taxon>Pseudomonadota</taxon>
        <taxon>Gammaproteobacteria</taxon>
        <taxon>Enterobacterales</taxon>
        <taxon>Erwiniaceae</taxon>
        <taxon>Pantoea</taxon>
    </lineage>
</organism>
<protein>
    <submittedName>
        <fullName evidence="2">Uncharacterized protein</fullName>
    </submittedName>
</protein>
<feature type="transmembrane region" description="Helical" evidence="1">
    <location>
        <begin position="12"/>
        <end position="32"/>
    </location>
</feature>
<reference evidence="2 3" key="1">
    <citation type="submission" date="2017-02" db="EMBL/GenBank/DDBJ databases">
        <title>Whole genome shotgun sequence of Pantoea agglomerans strain AS1 isolated from a cycad, Zamia floridana in Central Florida, USA.</title>
        <authorList>
            <person name="Lata P."/>
            <person name="Govindarajan S."/>
            <person name="Qi F."/>
            <person name="Li J.-L."/>
            <person name="Maurya S.K."/>
            <person name="Sahoo M.K."/>
        </authorList>
    </citation>
    <scope>NUCLEOTIDE SEQUENCE [LARGE SCALE GENOMIC DNA]</scope>
    <source>
        <strain evidence="2 3">AS1</strain>
    </source>
</reference>
<evidence type="ECO:0000256" key="1">
    <source>
        <dbReference type="SAM" id="Phobius"/>
    </source>
</evidence>
<proteinExistence type="predicted"/>
<comment type="caution">
    <text evidence="2">The sequence shown here is derived from an EMBL/GenBank/DDBJ whole genome shotgun (WGS) entry which is preliminary data.</text>
</comment>
<gene>
    <name evidence="2" type="ORF">B2J69_07900</name>
</gene>
<sequence length="59" mass="6973">MLFDLIKRVFKRVFKSLISLYGPSVLTVLFALTQAWLFPQSPLWLIPLFLLCTIVFIKW</sequence>